<gene>
    <name evidence="2" type="ORF">HHU12_00120</name>
</gene>
<keyword evidence="1" id="KW-1133">Transmembrane helix</keyword>
<dbReference type="RefSeq" id="WP_169654137.1">
    <property type="nucleotide sequence ID" value="NZ_JABANE010000001.1"/>
</dbReference>
<organism evidence="2 3">
    <name type="scientific">Flammeovirga aprica JL-4</name>
    <dbReference type="NCBI Taxonomy" id="694437"/>
    <lineage>
        <taxon>Bacteria</taxon>
        <taxon>Pseudomonadati</taxon>
        <taxon>Bacteroidota</taxon>
        <taxon>Cytophagia</taxon>
        <taxon>Cytophagales</taxon>
        <taxon>Flammeovirgaceae</taxon>
        <taxon>Flammeovirga</taxon>
    </lineage>
</organism>
<evidence type="ECO:0000313" key="2">
    <source>
        <dbReference type="EMBL" id="NME66360.1"/>
    </source>
</evidence>
<evidence type="ECO:0000313" key="3">
    <source>
        <dbReference type="Proteomes" id="UP000576082"/>
    </source>
</evidence>
<keyword evidence="1" id="KW-0812">Transmembrane</keyword>
<keyword evidence="1" id="KW-0472">Membrane</keyword>
<evidence type="ECO:0008006" key="4">
    <source>
        <dbReference type="Google" id="ProtNLM"/>
    </source>
</evidence>
<dbReference type="EMBL" id="JABANE010000001">
    <property type="protein sequence ID" value="NME66360.1"/>
    <property type="molecule type" value="Genomic_DNA"/>
</dbReference>
<dbReference type="AlphaFoldDB" id="A0A7X9RRP4"/>
<sequence>MKSLESYIAKDFRIVILFGFTFFYTALQTTATPVDQPVKNNFIIEENNGLTLEIVPSQIICVNNSIDVKMKVRGVDTNFPVQVLLYNTIGNLVYRMDLSLDKTDIQFQFKPQTKITEGLYFVSVLNGTNRVTRRMVVNTQE</sequence>
<comment type="caution">
    <text evidence="2">The sequence shown here is derived from an EMBL/GenBank/DDBJ whole genome shotgun (WGS) entry which is preliminary data.</text>
</comment>
<reference evidence="2 3" key="1">
    <citation type="submission" date="2020-04" db="EMBL/GenBank/DDBJ databases">
        <title>Flammeovirga sp. SR4, a novel species isolated from seawater.</title>
        <authorList>
            <person name="Wang X."/>
        </authorList>
    </citation>
    <scope>NUCLEOTIDE SEQUENCE [LARGE SCALE GENOMIC DNA]</scope>
    <source>
        <strain evidence="2 3">ATCC 23126</strain>
    </source>
</reference>
<evidence type="ECO:0000256" key="1">
    <source>
        <dbReference type="SAM" id="Phobius"/>
    </source>
</evidence>
<protein>
    <recommendedName>
        <fullName evidence="4">Secretion system C-terminal sorting domain-containing protein</fullName>
    </recommendedName>
</protein>
<dbReference type="Proteomes" id="UP000576082">
    <property type="component" value="Unassembled WGS sequence"/>
</dbReference>
<proteinExistence type="predicted"/>
<keyword evidence="3" id="KW-1185">Reference proteome</keyword>
<name>A0A7X9RRP4_9BACT</name>
<feature type="transmembrane region" description="Helical" evidence="1">
    <location>
        <begin position="12"/>
        <end position="31"/>
    </location>
</feature>
<accession>A0A7X9RRP4</accession>